<dbReference type="GO" id="GO:0099041">
    <property type="term" value="P:vesicle tethering to Golgi"/>
    <property type="evidence" value="ECO:0007669"/>
    <property type="project" value="TreeGrafter"/>
</dbReference>
<dbReference type="InterPro" id="IPR035969">
    <property type="entry name" value="Rab-GAP_TBC_sf"/>
</dbReference>
<comment type="subcellular location">
    <subcellularLocation>
        <location evidence="1">Golgi apparatus</location>
        <location evidence="1">trans-Golgi network</location>
    </subcellularLocation>
</comment>
<dbReference type="PROSITE" id="PS50206">
    <property type="entry name" value="RHODANESE_3"/>
    <property type="match status" value="1"/>
</dbReference>
<dbReference type="Gene3D" id="1.10.472.80">
    <property type="entry name" value="Ypt/Rab-GAP domain of gyp1p, domain 3"/>
    <property type="match status" value="1"/>
</dbReference>
<keyword evidence="4" id="KW-0333">Golgi apparatus</keyword>
<dbReference type="InterPro" id="IPR039755">
    <property type="entry name" value="TBC1D23"/>
</dbReference>
<proteinExistence type="predicted"/>
<dbReference type="GO" id="GO:0005829">
    <property type="term" value="C:cytosol"/>
    <property type="evidence" value="ECO:0007669"/>
    <property type="project" value="GOC"/>
</dbReference>
<dbReference type="Pfam" id="PF00566">
    <property type="entry name" value="RabGAP-TBC"/>
    <property type="match status" value="1"/>
</dbReference>
<dbReference type="GeneID" id="116952003"/>
<evidence type="ECO:0000313" key="7">
    <source>
        <dbReference type="Proteomes" id="UP001318040"/>
    </source>
</evidence>
<dbReference type="InterPro" id="IPR000195">
    <property type="entry name" value="Rab-GAP-TBC_dom"/>
</dbReference>
<dbReference type="PROSITE" id="PS50086">
    <property type="entry name" value="TBC_RABGAP"/>
    <property type="match status" value="1"/>
</dbReference>
<dbReference type="RefSeq" id="XP_032826871.1">
    <property type="nucleotide sequence ID" value="XM_032970980.1"/>
</dbReference>
<gene>
    <name evidence="8" type="primary">TBC1D23</name>
</gene>
<evidence type="ECO:0000259" key="5">
    <source>
        <dbReference type="PROSITE" id="PS50086"/>
    </source>
</evidence>
<evidence type="ECO:0000256" key="4">
    <source>
        <dbReference type="ARBA" id="ARBA00023034"/>
    </source>
</evidence>
<feature type="domain" description="Rhodanese" evidence="6">
    <location>
        <begin position="325"/>
        <end position="439"/>
    </location>
</feature>
<dbReference type="GO" id="GO:0005802">
    <property type="term" value="C:trans-Golgi network"/>
    <property type="evidence" value="ECO:0007669"/>
    <property type="project" value="TreeGrafter"/>
</dbReference>
<protein>
    <recommendedName>
        <fullName evidence="2">TBC1 domain family member 23</fullName>
    </recommendedName>
</protein>
<dbReference type="InterPro" id="IPR045799">
    <property type="entry name" value="TBC1D23_C"/>
</dbReference>
<dbReference type="SUPFAM" id="SSF47923">
    <property type="entry name" value="Ypt/Rab-GAP domain of gyp1p"/>
    <property type="match status" value="2"/>
</dbReference>
<reference evidence="8" key="1">
    <citation type="submission" date="2025-08" db="UniProtKB">
        <authorList>
            <consortium name="RefSeq"/>
        </authorList>
    </citation>
    <scope>IDENTIFICATION</scope>
    <source>
        <tissue evidence="8">Sperm</tissue>
    </source>
</reference>
<dbReference type="InterPro" id="IPR001763">
    <property type="entry name" value="Rhodanese-like_dom"/>
</dbReference>
<dbReference type="PANTHER" id="PTHR13297:SF5">
    <property type="entry name" value="TBC1 DOMAIN FAMILY MEMBER 23"/>
    <property type="match status" value="1"/>
</dbReference>
<evidence type="ECO:0000259" key="6">
    <source>
        <dbReference type="PROSITE" id="PS50206"/>
    </source>
</evidence>
<name>A0AAJ7TZ31_PETMA</name>
<dbReference type="Gene3D" id="3.40.250.10">
    <property type="entry name" value="Rhodanese-like domain"/>
    <property type="match status" value="1"/>
</dbReference>
<evidence type="ECO:0000256" key="2">
    <source>
        <dbReference type="ARBA" id="ARBA00014207"/>
    </source>
</evidence>
<organism evidence="7 8">
    <name type="scientific">Petromyzon marinus</name>
    <name type="common">Sea lamprey</name>
    <dbReference type="NCBI Taxonomy" id="7757"/>
    <lineage>
        <taxon>Eukaryota</taxon>
        <taxon>Metazoa</taxon>
        <taxon>Chordata</taxon>
        <taxon>Craniata</taxon>
        <taxon>Vertebrata</taxon>
        <taxon>Cyclostomata</taxon>
        <taxon>Hyperoartia</taxon>
        <taxon>Petromyzontiformes</taxon>
        <taxon>Petromyzontidae</taxon>
        <taxon>Petromyzon</taxon>
    </lineage>
</organism>
<keyword evidence="7" id="KW-1185">Reference proteome</keyword>
<feature type="domain" description="Rab-GAP TBC" evidence="5">
    <location>
        <begin position="37"/>
        <end position="214"/>
    </location>
</feature>
<dbReference type="GO" id="GO:0042147">
    <property type="term" value="P:retrograde transport, endosome to Golgi"/>
    <property type="evidence" value="ECO:0007669"/>
    <property type="project" value="InterPro"/>
</dbReference>
<dbReference type="AlphaFoldDB" id="A0AAJ7TZ31"/>
<evidence type="ECO:0000256" key="3">
    <source>
        <dbReference type="ARBA" id="ARBA00022473"/>
    </source>
</evidence>
<dbReference type="CTD" id="55773"/>
<evidence type="ECO:0000313" key="8">
    <source>
        <dbReference type="RefSeq" id="XP_032826871.1"/>
    </source>
</evidence>
<dbReference type="SMART" id="SM00164">
    <property type="entry name" value="TBC"/>
    <property type="match status" value="1"/>
</dbReference>
<dbReference type="SUPFAM" id="SSF52821">
    <property type="entry name" value="Rhodanese/Cell cycle control phosphatase"/>
    <property type="match status" value="1"/>
</dbReference>
<dbReference type="InterPro" id="IPR036873">
    <property type="entry name" value="Rhodanese-like_dom_sf"/>
</dbReference>
<dbReference type="Pfam" id="PF19430">
    <property type="entry name" value="TBC1D23_C"/>
    <property type="match status" value="1"/>
</dbReference>
<dbReference type="CDD" id="cd20788">
    <property type="entry name" value="TBC1D23_C-like"/>
    <property type="match status" value="1"/>
</dbReference>
<dbReference type="PANTHER" id="PTHR13297">
    <property type="entry name" value="TBC1 DOMAIN FAMILY MEMBER 23-RELATED"/>
    <property type="match status" value="1"/>
</dbReference>
<accession>A0AAJ7TZ31</accession>
<evidence type="ECO:0000256" key="1">
    <source>
        <dbReference type="ARBA" id="ARBA00004601"/>
    </source>
</evidence>
<dbReference type="Proteomes" id="UP001318040">
    <property type="component" value="Chromosome 3"/>
</dbReference>
<sequence length="670" mass="73225">MAESDAQGDWLTDLEDLLSGGAGVDVETLKSLLHGHPVPAHLRARIWQACLGVRGPADALASWDGVCDLPEQETLHADCERLIASLPDEQDKGSLLSLAEDVLTFCVKSRGVRYEAGSGLVHLLGPLLTLNMTRAHTYGCLYALHTKYTPRDGIQAVHALRLLLQYHEPRLCSFLETKKISPDAFARTWLDSLFASIFTVPVAITMWDMILQLNDPFLVFFLILVILVNAKESVLALQDGSREDILALLQQAPCGLQEDDIEDFCSLAQYYISRTPVSFRKEFQAVFGGSLVAVRAAVGGGASQTLCLPVSASEILNSSAHTNGEGVRFFVVDCRPAEQYNAAHLSTAFHLDPHLMLQNPSEFAVSVRALLEAQAVAMATGSVAGGEHLCFMGSGNHGDDDEMYLHMVLAHFLQKHKEYVSIARGGFRAVQQYLADVQVDADENPYQEWITSTGPSNQHPSTDAGEAPGVLSLVTKMTSALRSKSAQVRERVVGLMENSGSPGDRPGYGRPYRGVKPVFSIADEEECESDEMEEGVVSDDERREVVSLQTWLSKPDVKHHFPCTEIRDNGRTYACHLLVTATHLYGLRELGSRGGGGADGACIVSRRALSSVLKITSKKRRPELITFKFGVADGNNLTLHATDRYLIPNAGEATKLVKQQIMRVLDALET</sequence>
<dbReference type="GO" id="GO:1990403">
    <property type="term" value="P:embryonic brain development"/>
    <property type="evidence" value="ECO:0007669"/>
    <property type="project" value="TreeGrafter"/>
</dbReference>
<keyword evidence="3" id="KW-0217">Developmental protein</keyword>